<dbReference type="RefSeq" id="WP_110840729.1">
    <property type="nucleotide sequence ID" value="NZ_QJVJ01000006.1"/>
</dbReference>
<dbReference type="GO" id="GO:0016987">
    <property type="term" value="F:sigma factor activity"/>
    <property type="evidence" value="ECO:0007669"/>
    <property type="project" value="UniProtKB-KW"/>
</dbReference>
<proteinExistence type="inferred from homology"/>
<dbReference type="InterPro" id="IPR013325">
    <property type="entry name" value="RNA_pol_sigma_r2"/>
</dbReference>
<dbReference type="Proteomes" id="UP000247476">
    <property type="component" value="Unassembled WGS sequence"/>
</dbReference>
<dbReference type="InterPro" id="IPR000838">
    <property type="entry name" value="RNA_pol_sigma70_ECF_CS"/>
</dbReference>
<evidence type="ECO:0000256" key="3">
    <source>
        <dbReference type="ARBA" id="ARBA00023082"/>
    </source>
</evidence>
<dbReference type="InterPro" id="IPR007627">
    <property type="entry name" value="RNA_pol_sigma70_r2"/>
</dbReference>
<evidence type="ECO:0000256" key="6">
    <source>
        <dbReference type="RuleBase" id="RU000716"/>
    </source>
</evidence>
<dbReference type="SUPFAM" id="SSF88659">
    <property type="entry name" value="Sigma3 and sigma4 domains of RNA polymerase sigma factors"/>
    <property type="match status" value="1"/>
</dbReference>
<reference evidence="8 9" key="1">
    <citation type="submission" date="2018-05" db="EMBL/GenBank/DDBJ databases">
        <title>Paenibacillus flagellatus sp. nov., isolated from selenium mineral soil.</title>
        <authorList>
            <person name="Dai X."/>
        </authorList>
    </citation>
    <scope>NUCLEOTIDE SEQUENCE [LARGE SCALE GENOMIC DNA]</scope>
    <source>
        <strain evidence="8 9">DXL2</strain>
    </source>
</reference>
<dbReference type="GO" id="GO:0003677">
    <property type="term" value="F:DNA binding"/>
    <property type="evidence" value="ECO:0007669"/>
    <property type="project" value="UniProtKB-KW"/>
</dbReference>
<feature type="domain" description="VOC" evidence="7">
    <location>
        <begin position="615"/>
        <end position="731"/>
    </location>
</feature>
<dbReference type="InterPro" id="IPR004360">
    <property type="entry name" value="Glyas_Fos-R_dOase_dom"/>
</dbReference>
<dbReference type="GO" id="GO:0006352">
    <property type="term" value="P:DNA-templated transcription initiation"/>
    <property type="evidence" value="ECO:0007669"/>
    <property type="project" value="InterPro"/>
</dbReference>
<name>A0A2V5K3C6_9BACL</name>
<dbReference type="Pfam" id="PF00903">
    <property type="entry name" value="Glyoxalase"/>
    <property type="match status" value="1"/>
</dbReference>
<dbReference type="SUPFAM" id="SSF88946">
    <property type="entry name" value="Sigma2 domain of RNA polymerase sigma factors"/>
    <property type="match status" value="1"/>
</dbReference>
<dbReference type="InterPro" id="IPR013249">
    <property type="entry name" value="RNA_pol_sigma70_r4_t2"/>
</dbReference>
<dbReference type="Pfam" id="PF08281">
    <property type="entry name" value="Sigma70_r4_2"/>
    <property type="match status" value="1"/>
</dbReference>
<dbReference type="Gene3D" id="1.10.10.10">
    <property type="entry name" value="Winged helix-like DNA-binding domain superfamily/Winged helix DNA-binding domain"/>
    <property type="match status" value="1"/>
</dbReference>
<dbReference type="InterPro" id="IPR037523">
    <property type="entry name" value="VOC_core"/>
</dbReference>
<dbReference type="GO" id="GO:0006950">
    <property type="term" value="P:response to stress"/>
    <property type="evidence" value="ECO:0007669"/>
    <property type="project" value="UniProtKB-ARBA"/>
</dbReference>
<evidence type="ECO:0000256" key="2">
    <source>
        <dbReference type="ARBA" id="ARBA00023015"/>
    </source>
</evidence>
<keyword evidence="9" id="KW-1185">Reference proteome</keyword>
<dbReference type="SUPFAM" id="SSF54593">
    <property type="entry name" value="Glyoxalase/Bleomycin resistance protein/Dihydroxybiphenyl dioxygenase"/>
    <property type="match status" value="2"/>
</dbReference>
<keyword evidence="3 6" id="KW-0731">Sigma factor</keyword>
<dbReference type="EMBL" id="QJVJ01000006">
    <property type="protein sequence ID" value="PYI53739.1"/>
    <property type="molecule type" value="Genomic_DNA"/>
</dbReference>
<evidence type="ECO:0000259" key="7">
    <source>
        <dbReference type="PROSITE" id="PS51819"/>
    </source>
</evidence>
<dbReference type="PANTHER" id="PTHR43133">
    <property type="entry name" value="RNA POLYMERASE ECF-TYPE SIGMA FACTO"/>
    <property type="match status" value="1"/>
</dbReference>
<comment type="similarity">
    <text evidence="1 6">Belongs to the sigma-70 factor family. ECF subfamily.</text>
</comment>
<dbReference type="PROSITE" id="PS51819">
    <property type="entry name" value="VOC"/>
    <property type="match status" value="1"/>
</dbReference>
<accession>A0A2V5K3C6</accession>
<comment type="caution">
    <text evidence="8">The sequence shown here is derived from an EMBL/GenBank/DDBJ whole genome shotgun (WGS) entry which is preliminary data.</text>
</comment>
<protein>
    <recommendedName>
        <fullName evidence="6">RNA polymerase sigma factor</fullName>
    </recommendedName>
</protein>
<evidence type="ECO:0000313" key="8">
    <source>
        <dbReference type="EMBL" id="PYI53739.1"/>
    </source>
</evidence>
<dbReference type="InterPro" id="IPR014284">
    <property type="entry name" value="RNA_pol_sigma-70_dom"/>
</dbReference>
<gene>
    <name evidence="8" type="ORF">DLM86_14315</name>
</gene>
<dbReference type="NCBIfam" id="TIGR02937">
    <property type="entry name" value="sigma70-ECF"/>
    <property type="match status" value="1"/>
</dbReference>
<keyword evidence="2 6" id="KW-0805">Transcription regulation</keyword>
<dbReference type="Gene3D" id="1.10.1740.10">
    <property type="match status" value="1"/>
</dbReference>
<dbReference type="InterPro" id="IPR029068">
    <property type="entry name" value="Glyas_Bleomycin-R_OHBP_Dase"/>
</dbReference>
<dbReference type="Gene3D" id="3.10.180.10">
    <property type="entry name" value="2,3-Dihydroxybiphenyl 1,2-Dioxygenase, domain 1"/>
    <property type="match status" value="1"/>
</dbReference>
<organism evidence="8 9">
    <name type="scientific">Paenibacillus flagellatus</name>
    <dbReference type="NCBI Taxonomy" id="2211139"/>
    <lineage>
        <taxon>Bacteria</taxon>
        <taxon>Bacillati</taxon>
        <taxon>Bacillota</taxon>
        <taxon>Bacilli</taxon>
        <taxon>Bacillales</taxon>
        <taxon>Paenibacillaceae</taxon>
        <taxon>Paenibacillus</taxon>
    </lineage>
</organism>
<dbReference type="AlphaFoldDB" id="A0A2V5K3C6"/>
<keyword evidence="5 6" id="KW-0804">Transcription</keyword>
<evidence type="ECO:0000256" key="5">
    <source>
        <dbReference type="ARBA" id="ARBA00023163"/>
    </source>
</evidence>
<evidence type="ECO:0000256" key="1">
    <source>
        <dbReference type="ARBA" id="ARBA00010641"/>
    </source>
</evidence>
<dbReference type="InterPro" id="IPR036388">
    <property type="entry name" value="WH-like_DNA-bd_sf"/>
</dbReference>
<evidence type="ECO:0000313" key="9">
    <source>
        <dbReference type="Proteomes" id="UP000247476"/>
    </source>
</evidence>
<keyword evidence="4 6" id="KW-0238">DNA-binding</keyword>
<dbReference type="PANTHER" id="PTHR43133:SF51">
    <property type="entry name" value="RNA POLYMERASE SIGMA FACTOR"/>
    <property type="match status" value="1"/>
</dbReference>
<dbReference type="PROSITE" id="PS01063">
    <property type="entry name" value="SIGMA70_ECF"/>
    <property type="match status" value="1"/>
</dbReference>
<dbReference type="OrthoDB" id="2960956at2"/>
<evidence type="ECO:0000256" key="4">
    <source>
        <dbReference type="ARBA" id="ARBA00023125"/>
    </source>
</evidence>
<dbReference type="InterPro" id="IPR039425">
    <property type="entry name" value="RNA_pol_sigma-70-like"/>
</dbReference>
<dbReference type="InterPro" id="IPR013324">
    <property type="entry name" value="RNA_pol_sigma_r3/r4-like"/>
</dbReference>
<sequence length="852" mass="94737">MTSNIDFNASSDEDLVERARRGDREAYNELLARHRGRAFSWAKRIAPDPHLAEDIVQEALIRAFLKLGSMTDLTKFLPWLRTIVRNEAMMKLRRGGPHGRERPFTALTAAKGASDRVEPDWRDLDTVLHHYAKRLGKAGGSGTDRPDAADTPLSEWLPTVIAMLGAREREVFAKFFYEQLSPQEIADHFDSNVNTIHKALSRIRRKADETRIELDIRSRIRTHIETKGGGKTVVLAKPALREEPPVHPGAAYPNGMYHMMRALGKPVTLAEVTGYSGYAFVLNVRRSTIGAESPMLWDWDTFLSNGFLNLGFHSRYVDYQHYKNAGSSPHKTRNLLFALDMIRESIDKGVPALLSGAISYELALIYGYDDEKQVLFAIDPQACERIPYSSLYTGSPKVDKAISRELYAFVCGDELDEERRRPAHKLVRLLERVIRHADGGDYTFMPCAGGLRAYDEWIAAFENGTVDPLGNASNAALYGWLREQAARFWEERAEENARGESDGMGRKAAERMRQAERRYRDVSRTYGQLRELFPFPQGGSPHDPACRRQAIRLLRQANADEEAAIGHLRELLRTIRDESGENRPGSTVHHVTLSPFYSFGGDRPKPASVPLASAAIEAVVCVCGSLRASASFYGKLLGVDVDAAPERTDGPVVLFPLRDGRLLVLMDRRLDLNHADWRPALYIRVPDVDQAYGDARRQGWTIVNFLDKGGPFTSLFVAADRDGHQLIVGSHPLADGFPLAGSTPAEHPLVPAAGPPTLPVKDPIASARAYADLFGAEMAGTALRFADKLSSGTSAKLRLEAADGDRAYRLLRNEGIAVTLATEIAETGAREWLLHDPDGNPIVIRAERRPRP</sequence>
<dbReference type="Pfam" id="PF04542">
    <property type="entry name" value="Sigma70_r2"/>
    <property type="match status" value="1"/>
</dbReference>